<name>A0A5C5FQ87_9BASI</name>
<proteinExistence type="predicted"/>
<feature type="compositionally biased region" description="Low complexity" evidence="1">
    <location>
        <begin position="168"/>
        <end position="192"/>
    </location>
</feature>
<feature type="compositionally biased region" description="Low complexity" evidence="1">
    <location>
        <begin position="131"/>
        <end position="146"/>
    </location>
</feature>
<keyword evidence="3" id="KW-1185">Reference proteome</keyword>
<organism evidence="2 3">
    <name type="scientific">Rhodotorula diobovata</name>
    <dbReference type="NCBI Taxonomy" id="5288"/>
    <lineage>
        <taxon>Eukaryota</taxon>
        <taxon>Fungi</taxon>
        <taxon>Dikarya</taxon>
        <taxon>Basidiomycota</taxon>
        <taxon>Pucciniomycotina</taxon>
        <taxon>Microbotryomycetes</taxon>
        <taxon>Sporidiobolales</taxon>
        <taxon>Sporidiobolaceae</taxon>
        <taxon>Rhodotorula</taxon>
    </lineage>
</organism>
<comment type="caution">
    <text evidence="2">The sequence shown here is derived from an EMBL/GenBank/DDBJ whole genome shotgun (WGS) entry which is preliminary data.</text>
</comment>
<sequence>MSPSGFCQARTCTSHLSQSNEYRVDAGSLSEGCCKAHALNIQRLTAPARRGRDQAAGLAPHQASRLLYDRPHRQYTPLLVARRTRPSTRPSASAARARPNPPQSAPSDLSPTASTPPCQATTRLGLAPALRPSAAEPTTSTPTSTRARPRRRAGQRPSTRLNRRRRLASPPSSSSSSSNSSSNRCSRCSTSRMAPSRGNP</sequence>
<reference evidence="2 3" key="1">
    <citation type="submission" date="2019-03" db="EMBL/GenBank/DDBJ databases">
        <title>Rhodosporidium diobovatum UCD-FST 08-225 genome sequencing, assembly, and annotation.</title>
        <authorList>
            <person name="Fakankun I.U."/>
            <person name="Fristensky B."/>
            <person name="Levin D.B."/>
        </authorList>
    </citation>
    <scope>NUCLEOTIDE SEQUENCE [LARGE SCALE GENOMIC DNA]</scope>
    <source>
        <strain evidence="2 3">UCD-FST 08-225</strain>
    </source>
</reference>
<feature type="compositionally biased region" description="Polar residues" evidence="1">
    <location>
        <begin position="109"/>
        <end position="122"/>
    </location>
</feature>
<feature type="compositionally biased region" description="Low complexity" evidence="1">
    <location>
        <begin position="87"/>
        <end position="98"/>
    </location>
</feature>
<evidence type="ECO:0000256" key="1">
    <source>
        <dbReference type="SAM" id="MobiDB-lite"/>
    </source>
</evidence>
<accession>A0A5C5FQ87</accession>
<evidence type="ECO:0000313" key="3">
    <source>
        <dbReference type="Proteomes" id="UP000311382"/>
    </source>
</evidence>
<dbReference type="EMBL" id="SOZI01000114">
    <property type="protein sequence ID" value="TNY18950.1"/>
    <property type="molecule type" value="Genomic_DNA"/>
</dbReference>
<feature type="region of interest" description="Disordered" evidence="1">
    <location>
        <begin position="52"/>
        <end position="200"/>
    </location>
</feature>
<protein>
    <submittedName>
        <fullName evidence="2">Uncharacterized protein</fullName>
    </submittedName>
</protein>
<dbReference type="AlphaFoldDB" id="A0A5C5FQ87"/>
<dbReference type="Proteomes" id="UP000311382">
    <property type="component" value="Unassembled WGS sequence"/>
</dbReference>
<gene>
    <name evidence="2" type="ORF">DMC30DRAFT_27171</name>
</gene>
<evidence type="ECO:0000313" key="2">
    <source>
        <dbReference type="EMBL" id="TNY18950.1"/>
    </source>
</evidence>